<dbReference type="PANTHER" id="PTHR43155:SF2">
    <property type="entry name" value="CYCLIC DI-GMP PHOSPHODIESTERASE PA4108"/>
    <property type="match status" value="1"/>
</dbReference>
<dbReference type="NCBIfam" id="TIGR00277">
    <property type="entry name" value="HDIG"/>
    <property type="match status" value="1"/>
</dbReference>
<dbReference type="InterPro" id="IPR037522">
    <property type="entry name" value="HD_GYP_dom"/>
</dbReference>
<dbReference type="STRING" id="553973.CLOHYLEM_07173"/>
<feature type="domain" description="HD" evidence="1">
    <location>
        <begin position="38"/>
        <end position="155"/>
    </location>
</feature>
<dbReference type="SUPFAM" id="SSF109604">
    <property type="entry name" value="HD-domain/PDEase-like"/>
    <property type="match status" value="2"/>
</dbReference>
<keyword evidence="4" id="KW-1185">Reference proteome</keyword>
<evidence type="ECO:0000259" key="1">
    <source>
        <dbReference type="PROSITE" id="PS51831"/>
    </source>
</evidence>
<dbReference type="InterPro" id="IPR006675">
    <property type="entry name" value="HDIG_dom"/>
</dbReference>
<dbReference type="eggNOG" id="COG2206">
    <property type="taxonomic scope" value="Bacteria"/>
</dbReference>
<accession>C0C506</accession>
<dbReference type="PROSITE" id="PS51832">
    <property type="entry name" value="HD_GYP"/>
    <property type="match status" value="1"/>
</dbReference>
<dbReference type="PANTHER" id="PTHR43155">
    <property type="entry name" value="CYCLIC DI-GMP PHOSPHODIESTERASE PA4108-RELATED"/>
    <property type="match status" value="1"/>
</dbReference>
<dbReference type="Pfam" id="PF01966">
    <property type="entry name" value="HD"/>
    <property type="match status" value="1"/>
</dbReference>
<dbReference type="Pfam" id="PF13487">
    <property type="entry name" value="HD_5"/>
    <property type="match status" value="1"/>
</dbReference>
<evidence type="ECO:0000259" key="2">
    <source>
        <dbReference type="PROSITE" id="PS51832"/>
    </source>
</evidence>
<name>C0C506_9FIRM</name>
<evidence type="ECO:0000313" key="3">
    <source>
        <dbReference type="EMBL" id="EEG72774.1"/>
    </source>
</evidence>
<dbReference type="AlphaFoldDB" id="C0C506"/>
<organism evidence="3 4">
    <name type="scientific">[Clostridium] hylemonae DSM 15053</name>
    <dbReference type="NCBI Taxonomy" id="553973"/>
    <lineage>
        <taxon>Bacteria</taxon>
        <taxon>Bacillati</taxon>
        <taxon>Bacillota</taxon>
        <taxon>Clostridia</taxon>
        <taxon>Lachnospirales</taxon>
        <taxon>Lachnospiraceae</taxon>
    </lineage>
</organism>
<dbReference type="Proteomes" id="UP000004893">
    <property type="component" value="Unassembled WGS sequence"/>
</dbReference>
<protein>
    <submittedName>
        <fullName evidence="3">HDIG domain protein</fullName>
    </submittedName>
</protein>
<dbReference type="PROSITE" id="PS51831">
    <property type="entry name" value="HD"/>
    <property type="match status" value="1"/>
</dbReference>
<sequence>MSAFEAAKYMFQYNTSFIDNRAMIGLLRRAYNHVDIRLMDHGIRVAYIVSRLLRQRTEANSARVRNICFLSALHDVGAYKTEEIDRIVQFETEDIRRHSVYGYLFVKNFTPLSELAHAVLHHHTPWNVLKELDDISEENKSIAQLIYIADRLDIWLNMEGRPYSEFLSVISAGRGSRYKPELADLMMRERFSAFSAEEAECDPVFNRMQSEITFTHEEVRSYLGMVIFSIDFRSRHTVTHTMTTASISNELAQYLGVGPEERNQIIVGAMLHDIGKIGIPAEILEYPGRLAPRDMEIMRSHVDITEEILGRDIPKPIRRIALRHHEKLDGSGYPHGLTAEDLTTGERIVALADIVSALAGTRSYKGAYSKEQIITIISRMRDNGLIDAGLVNCMITHYDTIMSRTLAQCQPVMDIYENLQAEYSLL</sequence>
<feature type="domain" description="HD-GYP" evidence="2">
    <location>
        <begin position="215"/>
        <end position="410"/>
    </location>
</feature>
<dbReference type="SMART" id="SM00471">
    <property type="entry name" value="HDc"/>
    <property type="match status" value="2"/>
</dbReference>
<reference evidence="3" key="1">
    <citation type="submission" date="2009-02" db="EMBL/GenBank/DDBJ databases">
        <authorList>
            <person name="Fulton L."/>
            <person name="Clifton S."/>
            <person name="Fulton B."/>
            <person name="Xu J."/>
            <person name="Minx P."/>
            <person name="Pepin K.H."/>
            <person name="Johnson M."/>
            <person name="Bhonagiri V."/>
            <person name="Nash W.E."/>
            <person name="Mardis E.R."/>
            <person name="Wilson R.K."/>
        </authorList>
    </citation>
    <scope>NUCLEOTIDE SEQUENCE [LARGE SCALE GENOMIC DNA]</scope>
    <source>
        <strain evidence="3">DSM 15053</strain>
    </source>
</reference>
<dbReference type="EMBL" id="ABYI02000036">
    <property type="protein sequence ID" value="EEG72774.1"/>
    <property type="molecule type" value="Genomic_DNA"/>
</dbReference>
<dbReference type="InterPro" id="IPR003607">
    <property type="entry name" value="HD/PDEase_dom"/>
</dbReference>
<reference evidence="3" key="2">
    <citation type="submission" date="2013-06" db="EMBL/GenBank/DDBJ databases">
        <title>Draft genome sequence of Clostridium hylemonae (DSM 15053).</title>
        <authorList>
            <person name="Sudarsanam P."/>
            <person name="Ley R."/>
            <person name="Guruge J."/>
            <person name="Turnbaugh P.J."/>
            <person name="Mahowald M."/>
            <person name="Liep D."/>
            <person name="Gordon J."/>
        </authorList>
    </citation>
    <scope>NUCLEOTIDE SEQUENCE</scope>
    <source>
        <strain evidence="3">DSM 15053</strain>
    </source>
</reference>
<gene>
    <name evidence="3" type="ORF">CLOHYLEM_07173</name>
</gene>
<dbReference type="HOGENOM" id="CLU_040286_2_0_9"/>
<evidence type="ECO:0000313" key="4">
    <source>
        <dbReference type="Proteomes" id="UP000004893"/>
    </source>
</evidence>
<dbReference type="InterPro" id="IPR006674">
    <property type="entry name" value="HD_domain"/>
</dbReference>
<comment type="caution">
    <text evidence="3">The sequence shown here is derived from an EMBL/GenBank/DDBJ whole genome shotgun (WGS) entry which is preliminary data.</text>
</comment>
<proteinExistence type="predicted"/>
<dbReference type="CDD" id="cd00077">
    <property type="entry name" value="HDc"/>
    <property type="match status" value="2"/>
</dbReference>
<dbReference type="Gene3D" id="1.10.3210.10">
    <property type="entry name" value="Hypothetical protein af1432"/>
    <property type="match status" value="2"/>
</dbReference>